<evidence type="ECO:0008006" key="4">
    <source>
        <dbReference type="Google" id="ProtNLM"/>
    </source>
</evidence>
<dbReference type="Gene3D" id="1.25.40.10">
    <property type="entry name" value="Tetratricopeptide repeat domain"/>
    <property type="match status" value="1"/>
</dbReference>
<dbReference type="InterPro" id="IPR046960">
    <property type="entry name" value="PPR_At4g14850-like_plant"/>
</dbReference>
<evidence type="ECO:0000256" key="1">
    <source>
        <dbReference type="ARBA" id="ARBA00022737"/>
    </source>
</evidence>
<keyword evidence="1" id="KW-0677">Repeat</keyword>
<gene>
    <name evidence="2" type="ORF">ILEXP_LOCUS39799</name>
</gene>
<organism evidence="2 3">
    <name type="scientific">Ilex paraguariensis</name>
    <name type="common">yerba mate</name>
    <dbReference type="NCBI Taxonomy" id="185542"/>
    <lineage>
        <taxon>Eukaryota</taxon>
        <taxon>Viridiplantae</taxon>
        <taxon>Streptophyta</taxon>
        <taxon>Embryophyta</taxon>
        <taxon>Tracheophyta</taxon>
        <taxon>Spermatophyta</taxon>
        <taxon>Magnoliopsida</taxon>
        <taxon>eudicotyledons</taxon>
        <taxon>Gunneridae</taxon>
        <taxon>Pentapetalae</taxon>
        <taxon>asterids</taxon>
        <taxon>campanulids</taxon>
        <taxon>Aquifoliales</taxon>
        <taxon>Aquifoliaceae</taxon>
        <taxon>Ilex</taxon>
    </lineage>
</organism>
<evidence type="ECO:0000313" key="2">
    <source>
        <dbReference type="EMBL" id="CAK9170310.1"/>
    </source>
</evidence>
<accession>A0ABC8TLI2</accession>
<proteinExistence type="predicted"/>
<dbReference type="Proteomes" id="UP001642360">
    <property type="component" value="Unassembled WGS sequence"/>
</dbReference>
<dbReference type="PANTHER" id="PTHR24015:SF1910">
    <property type="entry name" value="PPR REPEAT PROTEIN"/>
    <property type="match status" value="1"/>
</dbReference>
<comment type="caution">
    <text evidence="2">The sequence shown here is derived from an EMBL/GenBank/DDBJ whole genome shotgun (WGS) entry which is preliminary data.</text>
</comment>
<protein>
    <recommendedName>
        <fullName evidence="4">Pentatricopeptide repeat-containing protein</fullName>
    </recommendedName>
</protein>
<name>A0ABC8TLI2_9AQUA</name>
<sequence length="165" mass="18094">MKDGEGSVKKNSFTFSSVLKACGKMRDGGYCGQQVHANAINLGVNLKSYVQCGLVDMYGKFGLVKDARRVFEINAACWDAMLHGFIQHGLCVEAIKVLHMGFGYRWNAKFSSTNCSVPRHRPTIFIQLSTRHSNSVRASEAHMYVATCVEVVSTCGDAGSSYVLN</sequence>
<dbReference type="Pfam" id="PF01535">
    <property type="entry name" value="PPR"/>
    <property type="match status" value="2"/>
</dbReference>
<reference evidence="2 3" key="1">
    <citation type="submission" date="2024-02" db="EMBL/GenBank/DDBJ databases">
        <authorList>
            <person name="Vignale AGUSTIN F."/>
            <person name="Sosa J E."/>
            <person name="Modenutti C."/>
        </authorList>
    </citation>
    <scope>NUCLEOTIDE SEQUENCE [LARGE SCALE GENOMIC DNA]</scope>
</reference>
<keyword evidence="3" id="KW-1185">Reference proteome</keyword>
<dbReference type="PANTHER" id="PTHR24015">
    <property type="entry name" value="OS07G0578800 PROTEIN-RELATED"/>
    <property type="match status" value="1"/>
</dbReference>
<dbReference type="InterPro" id="IPR002885">
    <property type="entry name" value="PPR_rpt"/>
</dbReference>
<dbReference type="AlphaFoldDB" id="A0ABC8TLI2"/>
<dbReference type="InterPro" id="IPR011990">
    <property type="entry name" value="TPR-like_helical_dom_sf"/>
</dbReference>
<dbReference type="EMBL" id="CAUOFW020005480">
    <property type="protein sequence ID" value="CAK9170310.1"/>
    <property type="molecule type" value="Genomic_DNA"/>
</dbReference>
<evidence type="ECO:0000313" key="3">
    <source>
        <dbReference type="Proteomes" id="UP001642360"/>
    </source>
</evidence>